<evidence type="ECO:0000313" key="1">
    <source>
        <dbReference type="EMBL" id="KYO40578.1"/>
    </source>
</evidence>
<protein>
    <submittedName>
        <fullName evidence="1">Uncharacterized protein</fullName>
    </submittedName>
</protein>
<dbReference type="EMBL" id="AKHW03001922">
    <property type="protein sequence ID" value="KYO40578.1"/>
    <property type="molecule type" value="Genomic_DNA"/>
</dbReference>
<reference evidence="1 2" key="1">
    <citation type="journal article" date="2012" name="Genome Biol.">
        <title>Sequencing three crocodilian genomes to illuminate the evolution of archosaurs and amniotes.</title>
        <authorList>
            <person name="St John J.A."/>
            <person name="Braun E.L."/>
            <person name="Isberg S.R."/>
            <person name="Miles L.G."/>
            <person name="Chong A.Y."/>
            <person name="Gongora J."/>
            <person name="Dalzell P."/>
            <person name="Moran C."/>
            <person name="Bed'hom B."/>
            <person name="Abzhanov A."/>
            <person name="Burgess S.C."/>
            <person name="Cooksey A.M."/>
            <person name="Castoe T.A."/>
            <person name="Crawford N.G."/>
            <person name="Densmore L.D."/>
            <person name="Drew J.C."/>
            <person name="Edwards S.V."/>
            <person name="Faircloth B.C."/>
            <person name="Fujita M.K."/>
            <person name="Greenwold M.J."/>
            <person name="Hoffmann F.G."/>
            <person name="Howard J.M."/>
            <person name="Iguchi T."/>
            <person name="Janes D.E."/>
            <person name="Khan S.Y."/>
            <person name="Kohno S."/>
            <person name="de Koning A.J."/>
            <person name="Lance S.L."/>
            <person name="McCarthy F.M."/>
            <person name="McCormack J.E."/>
            <person name="Merchant M.E."/>
            <person name="Peterson D.G."/>
            <person name="Pollock D.D."/>
            <person name="Pourmand N."/>
            <person name="Raney B.J."/>
            <person name="Roessler K.A."/>
            <person name="Sanford J.R."/>
            <person name="Sawyer R.H."/>
            <person name="Schmidt C.J."/>
            <person name="Triplett E.W."/>
            <person name="Tuberville T.D."/>
            <person name="Venegas-Anaya M."/>
            <person name="Howard J.T."/>
            <person name="Jarvis E.D."/>
            <person name="Guillette L.J.Jr."/>
            <person name="Glenn T.C."/>
            <person name="Green R.E."/>
            <person name="Ray D.A."/>
        </authorList>
    </citation>
    <scope>NUCLEOTIDE SEQUENCE [LARGE SCALE GENOMIC DNA]</scope>
    <source>
        <strain evidence="1">KSC_2009_1</strain>
    </source>
</reference>
<dbReference type="Proteomes" id="UP000050525">
    <property type="component" value="Unassembled WGS sequence"/>
</dbReference>
<gene>
    <name evidence="1" type="ORF">Y1Q_0009594</name>
</gene>
<dbReference type="AlphaFoldDB" id="A0A151NUW6"/>
<accession>A0A151NUW6</accession>
<sequence length="112" mass="12302">MKPKSDFCRLAGAKENCKSNQLSGKVTNNILHFCQAYRGQAGLTAGQTPTFLYSETFKTEEKQDTGMLNCNSCTQFYSKSHSLTVGLHVEAASQVPLYMLTCLVGMLHKESG</sequence>
<proteinExistence type="predicted"/>
<name>A0A151NUW6_ALLMI</name>
<keyword evidence="2" id="KW-1185">Reference proteome</keyword>
<organism evidence="1 2">
    <name type="scientific">Alligator mississippiensis</name>
    <name type="common">American alligator</name>
    <dbReference type="NCBI Taxonomy" id="8496"/>
    <lineage>
        <taxon>Eukaryota</taxon>
        <taxon>Metazoa</taxon>
        <taxon>Chordata</taxon>
        <taxon>Craniata</taxon>
        <taxon>Vertebrata</taxon>
        <taxon>Euteleostomi</taxon>
        <taxon>Archelosauria</taxon>
        <taxon>Archosauria</taxon>
        <taxon>Crocodylia</taxon>
        <taxon>Alligatoridae</taxon>
        <taxon>Alligatorinae</taxon>
        <taxon>Alligator</taxon>
    </lineage>
</organism>
<comment type="caution">
    <text evidence="1">The sequence shown here is derived from an EMBL/GenBank/DDBJ whole genome shotgun (WGS) entry which is preliminary data.</text>
</comment>
<evidence type="ECO:0000313" key="2">
    <source>
        <dbReference type="Proteomes" id="UP000050525"/>
    </source>
</evidence>